<reference evidence="1" key="2">
    <citation type="journal article" date="2015" name="Data Brief">
        <title>Shoot transcriptome of the giant reed, Arundo donax.</title>
        <authorList>
            <person name="Barrero R.A."/>
            <person name="Guerrero F.D."/>
            <person name="Moolhuijzen P."/>
            <person name="Goolsby J.A."/>
            <person name="Tidwell J."/>
            <person name="Bellgard S.E."/>
            <person name="Bellgard M.I."/>
        </authorList>
    </citation>
    <scope>NUCLEOTIDE SEQUENCE</scope>
    <source>
        <tissue evidence="1">Shoot tissue taken approximately 20 cm above the soil surface</tissue>
    </source>
</reference>
<proteinExistence type="predicted"/>
<name>A0A0A9E280_ARUDO</name>
<dbReference type="AlphaFoldDB" id="A0A0A9E280"/>
<evidence type="ECO:0000313" key="1">
    <source>
        <dbReference type="EMBL" id="JAD94131.1"/>
    </source>
</evidence>
<reference evidence="1" key="1">
    <citation type="submission" date="2014-09" db="EMBL/GenBank/DDBJ databases">
        <authorList>
            <person name="Magalhaes I.L.F."/>
            <person name="Oliveira U."/>
            <person name="Santos F.R."/>
            <person name="Vidigal T.H.D.A."/>
            <person name="Brescovit A.D."/>
            <person name="Santos A.J."/>
        </authorList>
    </citation>
    <scope>NUCLEOTIDE SEQUENCE</scope>
    <source>
        <tissue evidence="1">Shoot tissue taken approximately 20 cm above the soil surface</tissue>
    </source>
</reference>
<accession>A0A0A9E280</accession>
<protein>
    <submittedName>
        <fullName evidence="1">Uncharacterized protein</fullName>
    </submittedName>
</protein>
<organism evidence="1">
    <name type="scientific">Arundo donax</name>
    <name type="common">Giant reed</name>
    <name type="synonym">Donax arundinaceus</name>
    <dbReference type="NCBI Taxonomy" id="35708"/>
    <lineage>
        <taxon>Eukaryota</taxon>
        <taxon>Viridiplantae</taxon>
        <taxon>Streptophyta</taxon>
        <taxon>Embryophyta</taxon>
        <taxon>Tracheophyta</taxon>
        <taxon>Spermatophyta</taxon>
        <taxon>Magnoliopsida</taxon>
        <taxon>Liliopsida</taxon>
        <taxon>Poales</taxon>
        <taxon>Poaceae</taxon>
        <taxon>PACMAD clade</taxon>
        <taxon>Arundinoideae</taxon>
        <taxon>Arundineae</taxon>
        <taxon>Arundo</taxon>
    </lineage>
</organism>
<sequence length="92" mass="9067">MMAALRPHDATADGDRALAGSACGAAWCGVGASGRWIWVVAASVGTPLGGGGEPGWGLQGGGVVAGWRSGKRVAWWSAGGLGNAWHGGRLAV</sequence>
<dbReference type="EMBL" id="GBRH01203764">
    <property type="protein sequence ID" value="JAD94131.1"/>
    <property type="molecule type" value="Transcribed_RNA"/>
</dbReference>